<dbReference type="AlphaFoldDB" id="A0A8J3C404"/>
<proteinExistence type="predicted"/>
<keyword evidence="1" id="KW-1133">Transmembrane helix</keyword>
<reference evidence="2" key="2">
    <citation type="submission" date="2020-09" db="EMBL/GenBank/DDBJ databases">
        <authorList>
            <person name="Sun Q."/>
            <person name="Zhou Y."/>
        </authorList>
    </citation>
    <scope>NUCLEOTIDE SEQUENCE</scope>
    <source>
        <strain evidence="2">CGMCC 4.7299</strain>
    </source>
</reference>
<dbReference type="RefSeq" id="WP_189081222.1">
    <property type="nucleotide sequence ID" value="NZ_BMMX01000023.1"/>
</dbReference>
<accession>A0A8J3C404</accession>
<keyword evidence="1" id="KW-0472">Membrane</keyword>
<organism evidence="2 3">
    <name type="scientific">Mangrovihabitans endophyticus</name>
    <dbReference type="NCBI Taxonomy" id="1751298"/>
    <lineage>
        <taxon>Bacteria</taxon>
        <taxon>Bacillati</taxon>
        <taxon>Actinomycetota</taxon>
        <taxon>Actinomycetes</taxon>
        <taxon>Micromonosporales</taxon>
        <taxon>Micromonosporaceae</taxon>
        <taxon>Mangrovihabitans</taxon>
    </lineage>
</organism>
<keyword evidence="3" id="KW-1185">Reference proteome</keyword>
<evidence type="ECO:0000313" key="2">
    <source>
        <dbReference type="EMBL" id="GGL04917.1"/>
    </source>
</evidence>
<comment type="caution">
    <text evidence="2">The sequence shown here is derived from an EMBL/GenBank/DDBJ whole genome shotgun (WGS) entry which is preliminary data.</text>
</comment>
<evidence type="ECO:0000313" key="3">
    <source>
        <dbReference type="Proteomes" id="UP000656042"/>
    </source>
</evidence>
<dbReference type="Proteomes" id="UP000656042">
    <property type="component" value="Unassembled WGS sequence"/>
</dbReference>
<gene>
    <name evidence="2" type="ORF">GCM10012284_44400</name>
</gene>
<feature type="transmembrane region" description="Helical" evidence="1">
    <location>
        <begin position="23"/>
        <end position="42"/>
    </location>
</feature>
<reference evidence="2" key="1">
    <citation type="journal article" date="2014" name="Int. J. Syst. Evol. Microbiol.">
        <title>Complete genome sequence of Corynebacterium casei LMG S-19264T (=DSM 44701T), isolated from a smear-ripened cheese.</title>
        <authorList>
            <consortium name="US DOE Joint Genome Institute (JGI-PGF)"/>
            <person name="Walter F."/>
            <person name="Albersmeier A."/>
            <person name="Kalinowski J."/>
            <person name="Ruckert C."/>
        </authorList>
    </citation>
    <scope>NUCLEOTIDE SEQUENCE</scope>
    <source>
        <strain evidence="2">CGMCC 4.7299</strain>
    </source>
</reference>
<protein>
    <submittedName>
        <fullName evidence="2">Uncharacterized protein</fullName>
    </submittedName>
</protein>
<feature type="transmembrane region" description="Helical" evidence="1">
    <location>
        <begin position="115"/>
        <end position="136"/>
    </location>
</feature>
<keyword evidence="1" id="KW-0812">Transmembrane</keyword>
<feature type="transmembrane region" description="Helical" evidence="1">
    <location>
        <begin position="82"/>
        <end position="103"/>
    </location>
</feature>
<dbReference type="EMBL" id="BMMX01000023">
    <property type="protein sequence ID" value="GGL04917.1"/>
    <property type="molecule type" value="Genomic_DNA"/>
</dbReference>
<evidence type="ECO:0000256" key="1">
    <source>
        <dbReference type="SAM" id="Phobius"/>
    </source>
</evidence>
<name>A0A8J3C404_9ACTN</name>
<feature type="transmembrane region" description="Helical" evidence="1">
    <location>
        <begin position="54"/>
        <end position="75"/>
    </location>
</feature>
<sequence>MTAEPVAAPPEPPVRRRSGGDTVIRVAGVVVTVLATVLSGMLELFTTTWRLGGVPIGVSVPAAVLGNTAIAWFAVTTTGRRWAIGPPWVLWTLMMLAAAGARRTEGDFLIGGSDWVALVMILAGSLTFAVYAYRMILRGSVAARR</sequence>